<organism evidence="8 9">
    <name type="scientific">Parascaris univalens</name>
    <name type="common">Nematode worm</name>
    <dbReference type="NCBI Taxonomy" id="6257"/>
    <lineage>
        <taxon>Eukaryota</taxon>
        <taxon>Metazoa</taxon>
        <taxon>Ecdysozoa</taxon>
        <taxon>Nematoda</taxon>
        <taxon>Chromadorea</taxon>
        <taxon>Rhabditida</taxon>
        <taxon>Spirurina</taxon>
        <taxon>Ascaridomorpha</taxon>
        <taxon>Ascaridoidea</taxon>
        <taxon>Ascarididae</taxon>
        <taxon>Parascaris</taxon>
    </lineage>
</organism>
<sequence length="482" mass="53220">TKEPSKLNDIYALRADFEQYGKANGLGWFTTALFIVADMAGGGVVAMPIAMLQSGGIGGTIIIVILCIAFCYTAHLLSENWMIMCERWSDYKEHCRKPYPEMAYRAMGSHARSFCSSTLNVMLFGVSVVYLLLSSHIINDFVSSILDRTIGLCYTLLIVALVLWPVTLLKSPQDFWWAIVVAMLTTLFSVILILVGMSLDYDACQSVASTPPFQFSNLILSLGTFMFGFGGHAVFPTIQHDMKNPGHFTYSAILAFCIVTAMYAPISMLGYVTYGDSLEESIINSIQTEWIRRGANLFIAVHCILTLTIVINPLNQEVEHLFDIPHHFGWHRIILRSAVMLAVVLTAESVPKFGPILNVIGGTTVALTSAILPALYNLYLNALTLDSTSKKYKRPSFAEVLERTPKLKLIINVAVIVLAIICGIATTRTAIAEMSSTRFTMPCYLTYFGSSISHRIAESPTHCCGHYRNISTIGNASMFCMN</sequence>
<dbReference type="FunFam" id="1.20.1740.10:FF:000052">
    <property type="entry name" value="Lysine histidine transporter-like 3"/>
    <property type="match status" value="1"/>
</dbReference>
<evidence type="ECO:0000256" key="4">
    <source>
        <dbReference type="ARBA" id="ARBA00022989"/>
    </source>
</evidence>
<evidence type="ECO:0000256" key="3">
    <source>
        <dbReference type="ARBA" id="ARBA00022692"/>
    </source>
</evidence>
<evidence type="ECO:0000259" key="7">
    <source>
        <dbReference type="Pfam" id="PF01490"/>
    </source>
</evidence>
<dbReference type="Proteomes" id="UP000887569">
    <property type="component" value="Unplaced"/>
</dbReference>
<keyword evidence="3 6" id="KW-0812">Transmembrane</keyword>
<feature type="transmembrane region" description="Helical" evidence="6">
    <location>
        <begin position="176"/>
        <end position="197"/>
    </location>
</feature>
<feature type="transmembrane region" description="Helical" evidence="6">
    <location>
        <begin position="359"/>
        <end position="379"/>
    </location>
</feature>
<comment type="subcellular location">
    <subcellularLocation>
        <location evidence="1">Membrane</location>
    </subcellularLocation>
</comment>
<dbReference type="PANTHER" id="PTHR48017">
    <property type="entry name" value="OS05G0424000 PROTEIN-RELATED"/>
    <property type="match status" value="1"/>
</dbReference>
<dbReference type="Pfam" id="PF01490">
    <property type="entry name" value="Aa_trans"/>
    <property type="match status" value="1"/>
</dbReference>
<name>A0A915BCY2_PARUN</name>
<feature type="transmembrane region" description="Helical" evidence="6">
    <location>
        <begin position="295"/>
        <end position="314"/>
    </location>
</feature>
<protein>
    <submittedName>
        <fullName evidence="9">Amino acid transporter transmembrane domain-containing protein</fullName>
    </submittedName>
</protein>
<keyword evidence="8" id="KW-1185">Reference proteome</keyword>
<accession>A0A915BCY2</accession>
<keyword evidence="2" id="KW-0813">Transport</keyword>
<feature type="domain" description="Amino acid transporter transmembrane" evidence="7">
    <location>
        <begin position="26"/>
        <end position="397"/>
    </location>
</feature>
<dbReference type="WBParaSite" id="PgR034_g091_t01">
    <property type="protein sequence ID" value="PgR034_g091_t01"/>
    <property type="gene ID" value="PgR034_g091"/>
</dbReference>
<evidence type="ECO:0000313" key="8">
    <source>
        <dbReference type="Proteomes" id="UP000887569"/>
    </source>
</evidence>
<evidence type="ECO:0000256" key="2">
    <source>
        <dbReference type="ARBA" id="ARBA00022448"/>
    </source>
</evidence>
<feature type="transmembrane region" description="Helical" evidence="6">
    <location>
        <begin position="111"/>
        <end position="133"/>
    </location>
</feature>
<evidence type="ECO:0000256" key="6">
    <source>
        <dbReference type="SAM" id="Phobius"/>
    </source>
</evidence>
<evidence type="ECO:0000313" key="9">
    <source>
        <dbReference type="WBParaSite" id="PgR034_g091_t01"/>
    </source>
</evidence>
<dbReference type="AlphaFoldDB" id="A0A915BCY2"/>
<feature type="transmembrane region" description="Helical" evidence="6">
    <location>
        <begin position="145"/>
        <end position="164"/>
    </location>
</feature>
<feature type="transmembrane region" description="Helical" evidence="6">
    <location>
        <begin position="57"/>
        <end position="77"/>
    </location>
</feature>
<dbReference type="InterPro" id="IPR013057">
    <property type="entry name" value="AA_transpt_TM"/>
</dbReference>
<reference evidence="9" key="1">
    <citation type="submission" date="2022-11" db="UniProtKB">
        <authorList>
            <consortium name="WormBaseParasite"/>
        </authorList>
    </citation>
    <scope>IDENTIFICATION</scope>
</reference>
<dbReference type="Gene3D" id="1.20.1740.10">
    <property type="entry name" value="Amino acid/polyamine transporter I"/>
    <property type="match status" value="1"/>
</dbReference>
<feature type="transmembrane region" description="Helical" evidence="6">
    <location>
        <begin position="250"/>
        <end position="274"/>
    </location>
</feature>
<feature type="transmembrane region" description="Helical" evidence="6">
    <location>
        <begin position="329"/>
        <end position="347"/>
    </location>
</feature>
<feature type="transmembrane region" description="Helical" evidence="6">
    <location>
        <begin position="218"/>
        <end position="238"/>
    </location>
</feature>
<dbReference type="GO" id="GO:0016020">
    <property type="term" value="C:membrane"/>
    <property type="evidence" value="ECO:0007669"/>
    <property type="project" value="UniProtKB-SubCell"/>
</dbReference>
<keyword evidence="5 6" id="KW-0472">Membrane</keyword>
<feature type="transmembrane region" description="Helical" evidence="6">
    <location>
        <begin position="409"/>
        <end position="431"/>
    </location>
</feature>
<keyword evidence="4 6" id="KW-1133">Transmembrane helix</keyword>
<evidence type="ECO:0000256" key="5">
    <source>
        <dbReference type="ARBA" id="ARBA00023136"/>
    </source>
</evidence>
<feature type="transmembrane region" description="Helical" evidence="6">
    <location>
        <begin position="26"/>
        <end position="50"/>
    </location>
</feature>
<evidence type="ECO:0000256" key="1">
    <source>
        <dbReference type="ARBA" id="ARBA00004370"/>
    </source>
</evidence>
<proteinExistence type="predicted"/>